<keyword evidence="2" id="KW-1185">Reference proteome</keyword>
<dbReference type="AlphaFoldDB" id="A0A6G7VAH5"/>
<protein>
    <submittedName>
        <fullName evidence="1">Uncharacterized protein</fullName>
    </submittedName>
</protein>
<dbReference type="RefSeq" id="WP_166269403.1">
    <property type="nucleotide sequence ID" value="NZ_CP048029.1"/>
</dbReference>
<dbReference type="Proteomes" id="UP000502699">
    <property type="component" value="Chromosome"/>
</dbReference>
<organism evidence="1 2">
    <name type="scientific">Caldichromatium japonicum</name>
    <dbReference type="NCBI Taxonomy" id="2699430"/>
    <lineage>
        <taxon>Bacteria</taxon>
        <taxon>Pseudomonadati</taxon>
        <taxon>Pseudomonadota</taxon>
        <taxon>Gammaproteobacteria</taxon>
        <taxon>Chromatiales</taxon>
        <taxon>Chromatiaceae</taxon>
        <taxon>Caldichromatium</taxon>
    </lineage>
</organism>
<gene>
    <name evidence="1" type="ORF">GWK36_01310</name>
</gene>
<sequence>MAVVTAYEPFDEEVRFFLERLAWFDFVAEENIPAWDDWAWAVVDHEVLLARSALEFLRDRLDAQALAMMAAADAQFRAHPKAFDRMFRAAIGWTHVANTLTRWVVDEATGKPPAIPPSHWWWRLPKAW</sequence>
<proteinExistence type="predicted"/>
<evidence type="ECO:0000313" key="2">
    <source>
        <dbReference type="Proteomes" id="UP000502699"/>
    </source>
</evidence>
<accession>A0A6G7VAH5</accession>
<dbReference type="EMBL" id="CP048029">
    <property type="protein sequence ID" value="QIK36858.1"/>
    <property type="molecule type" value="Genomic_DNA"/>
</dbReference>
<name>A0A6G7VAH5_9GAMM</name>
<evidence type="ECO:0000313" key="1">
    <source>
        <dbReference type="EMBL" id="QIK36858.1"/>
    </source>
</evidence>
<reference evidence="2" key="1">
    <citation type="submission" date="2020-01" db="EMBL/GenBank/DDBJ databases">
        <title>Caldichromatium gen. nov., sp. nov., a thermophilic purple sulfur bacterium member of the family Chromatiaceae isolated from Nakabusa hot spring, Japan.</title>
        <authorList>
            <person name="Saini M.K."/>
            <person name="Hanada S."/>
            <person name="Tank M."/>
        </authorList>
    </citation>
    <scope>NUCLEOTIDE SEQUENCE [LARGE SCALE GENOMIC DNA]</scope>
    <source>
        <strain evidence="2">No.7</strain>
    </source>
</reference>
<dbReference type="KEGG" id="cjap:GWK36_01310"/>